<name>G7K8V7_MEDTR</name>
<organism evidence="1 3">
    <name type="scientific">Medicago truncatula</name>
    <name type="common">Barrel medic</name>
    <name type="synonym">Medicago tribuloides</name>
    <dbReference type="NCBI Taxonomy" id="3880"/>
    <lineage>
        <taxon>Eukaryota</taxon>
        <taxon>Viridiplantae</taxon>
        <taxon>Streptophyta</taxon>
        <taxon>Embryophyta</taxon>
        <taxon>Tracheophyta</taxon>
        <taxon>Spermatophyta</taxon>
        <taxon>Magnoliopsida</taxon>
        <taxon>eudicotyledons</taxon>
        <taxon>Gunneridae</taxon>
        <taxon>Pentapetalae</taxon>
        <taxon>rosids</taxon>
        <taxon>fabids</taxon>
        <taxon>Fabales</taxon>
        <taxon>Fabaceae</taxon>
        <taxon>Papilionoideae</taxon>
        <taxon>50 kb inversion clade</taxon>
        <taxon>NPAAA clade</taxon>
        <taxon>Hologalegina</taxon>
        <taxon>IRL clade</taxon>
        <taxon>Trifolieae</taxon>
        <taxon>Medicago</taxon>
    </lineage>
</organism>
<dbReference type="PaxDb" id="3880-AES97726"/>
<reference evidence="1 3" key="2">
    <citation type="journal article" date="2014" name="BMC Genomics">
        <title>An improved genome release (version Mt4.0) for the model legume Medicago truncatula.</title>
        <authorList>
            <person name="Tang H."/>
            <person name="Krishnakumar V."/>
            <person name="Bidwell S."/>
            <person name="Rosen B."/>
            <person name="Chan A."/>
            <person name="Zhou S."/>
            <person name="Gentzbittel L."/>
            <person name="Childs K.L."/>
            <person name="Yandell M."/>
            <person name="Gundlach H."/>
            <person name="Mayer K.F."/>
            <person name="Schwartz D.C."/>
            <person name="Town C.D."/>
        </authorList>
    </citation>
    <scope>GENOME REANNOTATION</scope>
    <source>
        <strain evidence="2 3">cv. Jemalong A17</strain>
    </source>
</reference>
<protein>
    <submittedName>
        <fullName evidence="1 2">Uncharacterized protein</fullName>
    </submittedName>
</protein>
<proteinExistence type="predicted"/>
<evidence type="ECO:0000313" key="2">
    <source>
        <dbReference type="EnsemblPlants" id="AES97726"/>
    </source>
</evidence>
<dbReference type="AlphaFoldDB" id="G7K8V7"/>
<accession>G7K8V7</accession>
<dbReference type="EMBL" id="CM001221">
    <property type="protein sequence ID" value="AES97726.1"/>
    <property type="molecule type" value="Genomic_DNA"/>
</dbReference>
<reference evidence="2" key="3">
    <citation type="submission" date="2015-04" db="UniProtKB">
        <authorList>
            <consortium name="EnsemblPlants"/>
        </authorList>
    </citation>
    <scope>IDENTIFICATION</scope>
    <source>
        <strain evidence="2">cv. Jemalong A17</strain>
    </source>
</reference>
<keyword evidence="3" id="KW-1185">Reference proteome</keyword>
<evidence type="ECO:0000313" key="1">
    <source>
        <dbReference type="EMBL" id="AES97726.1"/>
    </source>
</evidence>
<evidence type="ECO:0000313" key="3">
    <source>
        <dbReference type="Proteomes" id="UP000002051"/>
    </source>
</evidence>
<sequence length="61" mass="7453">MLTLDEPQNFQKGRVGLQTRDLDRRIVRFHDLAWPLRAHRWPESEIGKNGLDRRAKTWKRW</sequence>
<dbReference type="EnsemblPlants" id="AES97726">
    <property type="protein sequence ID" value="AES97726"/>
    <property type="gene ID" value="MTR_5g059020"/>
</dbReference>
<gene>
    <name evidence="1" type="ordered locus">MTR_5g059020</name>
</gene>
<dbReference type="Proteomes" id="UP000002051">
    <property type="component" value="Chromosome 5"/>
</dbReference>
<dbReference type="HOGENOM" id="CLU_2926097_0_0_1"/>
<reference evidence="1 3" key="1">
    <citation type="journal article" date="2011" name="Nature">
        <title>The Medicago genome provides insight into the evolution of rhizobial symbioses.</title>
        <authorList>
            <person name="Young N.D."/>
            <person name="Debelle F."/>
            <person name="Oldroyd G.E."/>
            <person name="Geurts R."/>
            <person name="Cannon S.B."/>
            <person name="Udvardi M.K."/>
            <person name="Benedito V.A."/>
            <person name="Mayer K.F."/>
            <person name="Gouzy J."/>
            <person name="Schoof H."/>
            <person name="Van de Peer Y."/>
            <person name="Proost S."/>
            <person name="Cook D.R."/>
            <person name="Meyers B.C."/>
            <person name="Spannagl M."/>
            <person name="Cheung F."/>
            <person name="De Mita S."/>
            <person name="Krishnakumar V."/>
            <person name="Gundlach H."/>
            <person name="Zhou S."/>
            <person name="Mudge J."/>
            <person name="Bharti A.K."/>
            <person name="Murray J.D."/>
            <person name="Naoumkina M.A."/>
            <person name="Rosen B."/>
            <person name="Silverstein K.A."/>
            <person name="Tang H."/>
            <person name="Rombauts S."/>
            <person name="Zhao P.X."/>
            <person name="Zhou P."/>
            <person name="Barbe V."/>
            <person name="Bardou P."/>
            <person name="Bechner M."/>
            <person name="Bellec A."/>
            <person name="Berger A."/>
            <person name="Berges H."/>
            <person name="Bidwell S."/>
            <person name="Bisseling T."/>
            <person name="Choisne N."/>
            <person name="Couloux A."/>
            <person name="Denny R."/>
            <person name="Deshpande S."/>
            <person name="Dai X."/>
            <person name="Doyle J.J."/>
            <person name="Dudez A.M."/>
            <person name="Farmer A.D."/>
            <person name="Fouteau S."/>
            <person name="Franken C."/>
            <person name="Gibelin C."/>
            <person name="Gish J."/>
            <person name="Goldstein S."/>
            <person name="Gonzalez A.J."/>
            <person name="Green P.J."/>
            <person name="Hallab A."/>
            <person name="Hartog M."/>
            <person name="Hua A."/>
            <person name="Humphray S.J."/>
            <person name="Jeong D.H."/>
            <person name="Jing Y."/>
            <person name="Jocker A."/>
            <person name="Kenton S.M."/>
            <person name="Kim D.J."/>
            <person name="Klee K."/>
            <person name="Lai H."/>
            <person name="Lang C."/>
            <person name="Lin S."/>
            <person name="Macmil S.L."/>
            <person name="Magdelenat G."/>
            <person name="Matthews L."/>
            <person name="McCorrison J."/>
            <person name="Monaghan E.L."/>
            <person name="Mun J.H."/>
            <person name="Najar F.Z."/>
            <person name="Nicholson C."/>
            <person name="Noirot C."/>
            <person name="O'Bleness M."/>
            <person name="Paule C.R."/>
            <person name="Poulain J."/>
            <person name="Prion F."/>
            <person name="Qin B."/>
            <person name="Qu C."/>
            <person name="Retzel E.F."/>
            <person name="Riddle C."/>
            <person name="Sallet E."/>
            <person name="Samain S."/>
            <person name="Samson N."/>
            <person name="Sanders I."/>
            <person name="Saurat O."/>
            <person name="Scarpelli C."/>
            <person name="Schiex T."/>
            <person name="Segurens B."/>
            <person name="Severin A.J."/>
            <person name="Sherrier D.J."/>
            <person name="Shi R."/>
            <person name="Sims S."/>
            <person name="Singer S.R."/>
            <person name="Sinharoy S."/>
            <person name="Sterck L."/>
            <person name="Viollet A."/>
            <person name="Wang B.B."/>
            <person name="Wang K."/>
            <person name="Wang M."/>
            <person name="Wang X."/>
            <person name="Warfsmann J."/>
            <person name="Weissenbach J."/>
            <person name="White D.D."/>
            <person name="White J.D."/>
            <person name="Wiley G.B."/>
            <person name="Wincker P."/>
            <person name="Xing Y."/>
            <person name="Yang L."/>
            <person name="Yao Z."/>
            <person name="Ying F."/>
            <person name="Zhai J."/>
            <person name="Zhou L."/>
            <person name="Zuber A."/>
            <person name="Denarie J."/>
            <person name="Dixon R.A."/>
            <person name="May G.D."/>
            <person name="Schwartz D.C."/>
            <person name="Rogers J."/>
            <person name="Quetier F."/>
            <person name="Town C.D."/>
            <person name="Roe B.A."/>
        </authorList>
    </citation>
    <scope>NUCLEOTIDE SEQUENCE [LARGE SCALE GENOMIC DNA]</scope>
    <source>
        <strain evidence="1">A17</strain>
        <strain evidence="2 3">cv. Jemalong A17</strain>
    </source>
</reference>